<dbReference type="InterPro" id="IPR016047">
    <property type="entry name" value="M23ase_b-sheet_dom"/>
</dbReference>
<keyword evidence="2" id="KW-0645">Protease</keyword>
<evidence type="ECO:0000313" key="10">
    <source>
        <dbReference type="Proteomes" id="UP000268007"/>
    </source>
</evidence>
<gene>
    <name evidence="9" type="ORF">BDD43_5667</name>
</gene>
<name>A0A495J918_9SPHI</name>
<dbReference type="EMBL" id="RBKU01000001">
    <property type="protein sequence ID" value="RKR85397.1"/>
    <property type="molecule type" value="Genomic_DNA"/>
</dbReference>
<dbReference type="OrthoDB" id="9810477at2"/>
<dbReference type="GO" id="GO:0006508">
    <property type="term" value="P:proteolysis"/>
    <property type="evidence" value="ECO:0007669"/>
    <property type="project" value="UniProtKB-KW"/>
</dbReference>
<proteinExistence type="predicted"/>
<reference evidence="9 10" key="1">
    <citation type="submission" date="2018-10" db="EMBL/GenBank/DDBJ databases">
        <title>Genomic Encyclopedia of Archaeal and Bacterial Type Strains, Phase II (KMG-II): from individual species to whole genera.</title>
        <authorList>
            <person name="Goeker M."/>
        </authorList>
    </citation>
    <scope>NUCLEOTIDE SEQUENCE [LARGE SCALE GENOMIC DNA]</scope>
    <source>
        <strain evidence="9 10">DSM 18602</strain>
    </source>
</reference>
<evidence type="ECO:0000256" key="5">
    <source>
        <dbReference type="ARBA" id="ARBA00022833"/>
    </source>
</evidence>
<keyword evidence="7" id="KW-1133">Transmembrane helix</keyword>
<keyword evidence="7" id="KW-0472">Membrane</keyword>
<protein>
    <submittedName>
        <fullName evidence="9">Peptidase M23-like protein</fullName>
    </submittedName>
</protein>
<accession>A0A495J918</accession>
<dbReference type="SUPFAM" id="SSF51261">
    <property type="entry name" value="Duplicated hybrid motif"/>
    <property type="match status" value="1"/>
</dbReference>
<evidence type="ECO:0000259" key="8">
    <source>
        <dbReference type="Pfam" id="PF01551"/>
    </source>
</evidence>
<keyword evidence="7" id="KW-0812">Transmembrane</keyword>
<evidence type="ECO:0000256" key="7">
    <source>
        <dbReference type="SAM" id="Phobius"/>
    </source>
</evidence>
<evidence type="ECO:0000256" key="4">
    <source>
        <dbReference type="ARBA" id="ARBA00022801"/>
    </source>
</evidence>
<evidence type="ECO:0000256" key="1">
    <source>
        <dbReference type="ARBA" id="ARBA00001947"/>
    </source>
</evidence>
<evidence type="ECO:0000256" key="3">
    <source>
        <dbReference type="ARBA" id="ARBA00022723"/>
    </source>
</evidence>
<dbReference type="RefSeq" id="WP_121201450.1">
    <property type="nucleotide sequence ID" value="NZ_RBKU01000001.1"/>
</dbReference>
<dbReference type="Pfam" id="PF01551">
    <property type="entry name" value="Peptidase_M23"/>
    <property type="match status" value="1"/>
</dbReference>
<dbReference type="CDD" id="cd12797">
    <property type="entry name" value="M23_peptidase"/>
    <property type="match status" value="1"/>
</dbReference>
<sequence length="288" mass="31292">MNIKRTDNTSTVVILNKSEQHIKSFQIKTKHLGRLKHYSAGIFVLVALLIGCICYLQNQNSIQAQEKQQLLAQLKAKGTLPVNHAKTGTGISAQSYIQSIQLKLRQINDYLRKRGLKEFSTTGEGGSGKAEGAKLSEKDAYMYYDEYLKHLVAAVGFTPMGYPRSSSFTSSFGFRGDPFNANSAEFHPGIDFAGKKGDAVKCTANGKVIFAGWNGGYGNCVQIAHGNNLVTLFGHLSRIVVKVGQAISVGDKVGEVGSTGHSTGPHLHYEIRKDGKAVNPVNFLTLNK</sequence>
<keyword evidence="4" id="KW-0378">Hydrolase</keyword>
<dbReference type="PANTHER" id="PTHR21666:SF288">
    <property type="entry name" value="CELL DIVISION PROTEIN YTFB"/>
    <property type="match status" value="1"/>
</dbReference>
<evidence type="ECO:0000313" key="9">
    <source>
        <dbReference type="EMBL" id="RKR85397.1"/>
    </source>
</evidence>
<dbReference type="Proteomes" id="UP000268007">
    <property type="component" value="Unassembled WGS sequence"/>
</dbReference>
<keyword evidence="3" id="KW-0479">Metal-binding</keyword>
<organism evidence="9 10">
    <name type="scientific">Mucilaginibacter gracilis</name>
    <dbReference type="NCBI Taxonomy" id="423350"/>
    <lineage>
        <taxon>Bacteria</taxon>
        <taxon>Pseudomonadati</taxon>
        <taxon>Bacteroidota</taxon>
        <taxon>Sphingobacteriia</taxon>
        <taxon>Sphingobacteriales</taxon>
        <taxon>Sphingobacteriaceae</taxon>
        <taxon>Mucilaginibacter</taxon>
    </lineage>
</organism>
<dbReference type="PANTHER" id="PTHR21666">
    <property type="entry name" value="PEPTIDASE-RELATED"/>
    <property type="match status" value="1"/>
</dbReference>
<dbReference type="Gene3D" id="2.70.70.10">
    <property type="entry name" value="Glucose Permease (Domain IIA)"/>
    <property type="match status" value="1"/>
</dbReference>
<dbReference type="AlphaFoldDB" id="A0A495J918"/>
<feature type="transmembrane region" description="Helical" evidence="7">
    <location>
        <begin position="38"/>
        <end position="58"/>
    </location>
</feature>
<comment type="cofactor">
    <cofactor evidence="1">
        <name>Zn(2+)</name>
        <dbReference type="ChEBI" id="CHEBI:29105"/>
    </cofactor>
</comment>
<dbReference type="InterPro" id="IPR050570">
    <property type="entry name" value="Cell_wall_metabolism_enzyme"/>
</dbReference>
<keyword evidence="10" id="KW-1185">Reference proteome</keyword>
<evidence type="ECO:0000256" key="6">
    <source>
        <dbReference type="ARBA" id="ARBA00023049"/>
    </source>
</evidence>
<dbReference type="GO" id="GO:0046872">
    <property type="term" value="F:metal ion binding"/>
    <property type="evidence" value="ECO:0007669"/>
    <property type="project" value="UniProtKB-KW"/>
</dbReference>
<dbReference type="InterPro" id="IPR011055">
    <property type="entry name" value="Dup_hybrid_motif"/>
</dbReference>
<keyword evidence="5" id="KW-0862">Zinc</keyword>
<dbReference type="GO" id="GO:0004222">
    <property type="term" value="F:metalloendopeptidase activity"/>
    <property type="evidence" value="ECO:0007669"/>
    <property type="project" value="TreeGrafter"/>
</dbReference>
<comment type="caution">
    <text evidence="9">The sequence shown here is derived from an EMBL/GenBank/DDBJ whole genome shotgun (WGS) entry which is preliminary data.</text>
</comment>
<keyword evidence="6" id="KW-0482">Metalloprotease</keyword>
<feature type="domain" description="M23ase beta-sheet core" evidence="8">
    <location>
        <begin position="186"/>
        <end position="280"/>
    </location>
</feature>
<evidence type="ECO:0000256" key="2">
    <source>
        <dbReference type="ARBA" id="ARBA00022670"/>
    </source>
</evidence>